<proteinExistence type="predicted"/>
<accession>A0AAN7URN3</accession>
<evidence type="ECO:0000313" key="2">
    <source>
        <dbReference type="Proteomes" id="UP001305414"/>
    </source>
</evidence>
<protein>
    <submittedName>
        <fullName evidence="1">Uncharacterized protein</fullName>
    </submittedName>
</protein>
<organism evidence="1 2">
    <name type="scientific">Xylaria bambusicola</name>
    <dbReference type="NCBI Taxonomy" id="326684"/>
    <lineage>
        <taxon>Eukaryota</taxon>
        <taxon>Fungi</taxon>
        <taxon>Dikarya</taxon>
        <taxon>Ascomycota</taxon>
        <taxon>Pezizomycotina</taxon>
        <taxon>Sordariomycetes</taxon>
        <taxon>Xylariomycetidae</taxon>
        <taxon>Xylariales</taxon>
        <taxon>Xylariaceae</taxon>
        <taxon>Xylaria</taxon>
    </lineage>
</organism>
<name>A0AAN7URN3_9PEZI</name>
<reference evidence="1 2" key="1">
    <citation type="submission" date="2023-10" db="EMBL/GenBank/DDBJ databases">
        <title>Draft genome sequence of Xylaria bambusicola isolate GMP-LS, the root and basal stem rot pathogen of sugarcane in Indonesia.</title>
        <authorList>
            <person name="Selvaraj P."/>
            <person name="Muralishankar V."/>
            <person name="Muruganantham S."/>
            <person name="Sp S."/>
            <person name="Haryani S."/>
            <person name="Lau K.J.X."/>
            <person name="Naqvi N.I."/>
        </authorList>
    </citation>
    <scope>NUCLEOTIDE SEQUENCE [LARGE SCALE GENOMIC DNA]</scope>
    <source>
        <strain evidence="1">GMP-LS</strain>
    </source>
</reference>
<keyword evidence="2" id="KW-1185">Reference proteome</keyword>
<dbReference type="Proteomes" id="UP001305414">
    <property type="component" value="Unassembled WGS sequence"/>
</dbReference>
<gene>
    <name evidence="1" type="ORF">RRF57_009911</name>
</gene>
<dbReference type="AlphaFoldDB" id="A0AAN7URN3"/>
<dbReference type="EMBL" id="JAWHQM010000039">
    <property type="protein sequence ID" value="KAK5634197.1"/>
    <property type="molecule type" value="Genomic_DNA"/>
</dbReference>
<sequence>MAFQRSNAPRLNSAIFCEGKRGKETRLTVEEARVFTALELGLLIPFVVYLKQGRFLRPDQSVCHLEVEVRLCPGIVELRRRALAAVDRE</sequence>
<comment type="caution">
    <text evidence="1">The sequence shown here is derived from an EMBL/GenBank/DDBJ whole genome shotgun (WGS) entry which is preliminary data.</text>
</comment>
<evidence type="ECO:0000313" key="1">
    <source>
        <dbReference type="EMBL" id="KAK5634197.1"/>
    </source>
</evidence>